<dbReference type="OrthoDB" id="2435509at2759"/>
<keyword evidence="2" id="KW-0472">Membrane</keyword>
<keyword evidence="2" id="KW-1133">Transmembrane helix</keyword>
<feature type="chain" id="PRO_5026269240" description="DUF7137 domain-containing protein" evidence="3">
    <location>
        <begin position="20"/>
        <end position="281"/>
    </location>
</feature>
<keyword evidence="3" id="KW-0732">Signal</keyword>
<gene>
    <name evidence="5" type="ORF">AMS68_000602</name>
</gene>
<dbReference type="InterPro" id="IPR055561">
    <property type="entry name" value="DUF7137"/>
</dbReference>
<keyword evidence="2" id="KW-0812">Transmembrane</keyword>
<dbReference type="PANTHER" id="PTHR42028:SF1">
    <property type="entry name" value="YALI0E30657P"/>
    <property type="match status" value="1"/>
</dbReference>
<dbReference type="Pfam" id="PF23585">
    <property type="entry name" value="DUF7137"/>
    <property type="match status" value="1"/>
</dbReference>
<sequence length="281" mass="29467">MKPSKVYTTALLFCTAVSAWPSFLEPAELIERGRQLLEKRQTKSFNLSFSADQGQVTTSSTTASPGSKTTGGSATITSQSGSVITGTSTANVTDKATTSSRTQTVFDARDGPGGLSMVTPNPYSGSAFYKISDNVTLGWNYTSCSILPTAIDVLAVASSRTYTLAVNQTVTGSSQAFTWDSSKYPATAAAGGLLTATYTLVVYDADQDVSATARAGYLSTFSQFYFGMYSPGATASYSGISCITCSGAMSAMEKQTFTMIFGMMAITILSFTWFAGAAGLF</sequence>
<organism evidence="5 6">
    <name type="scientific">Peltaster fructicola</name>
    <dbReference type="NCBI Taxonomy" id="286661"/>
    <lineage>
        <taxon>Eukaryota</taxon>
        <taxon>Fungi</taxon>
        <taxon>Dikarya</taxon>
        <taxon>Ascomycota</taxon>
        <taxon>Pezizomycotina</taxon>
        <taxon>Dothideomycetes</taxon>
        <taxon>Dothideomycetes incertae sedis</taxon>
        <taxon>Peltaster</taxon>
    </lineage>
</organism>
<dbReference type="PANTHER" id="PTHR42028">
    <property type="entry name" value="CHROMOSOME 1, WHOLE GENOME SHOTGUN SEQUENCE"/>
    <property type="match status" value="1"/>
</dbReference>
<accession>A0A6H0XKD4</accession>
<dbReference type="EMBL" id="CP051139">
    <property type="protein sequence ID" value="QIW95084.1"/>
    <property type="molecule type" value="Genomic_DNA"/>
</dbReference>
<evidence type="ECO:0000313" key="5">
    <source>
        <dbReference type="EMBL" id="QIW95084.1"/>
    </source>
</evidence>
<feature type="domain" description="DUF7137" evidence="4">
    <location>
        <begin position="110"/>
        <end position="243"/>
    </location>
</feature>
<evidence type="ECO:0000256" key="1">
    <source>
        <dbReference type="SAM" id="MobiDB-lite"/>
    </source>
</evidence>
<evidence type="ECO:0000259" key="4">
    <source>
        <dbReference type="Pfam" id="PF23585"/>
    </source>
</evidence>
<evidence type="ECO:0000256" key="2">
    <source>
        <dbReference type="SAM" id="Phobius"/>
    </source>
</evidence>
<feature type="signal peptide" evidence="3">
    <location>
        <begin position="1"/>
        <end position="19"/>
    </location>
</feature>
<feature type="transmembrane region" description="Helical" evidence="2">
    <location>
        <begin position="259"/>
        <end position="280"/>
    </location>
</feature>
<proteinExistence type="predicted"/>
<reference evidence="5 6" key="1">
    <citation type="journal article" date="2016" name="Sci. Rep.">
        <title>Peltaster fructicola genome reveals evolution from an invasive phytopathogen to an ectophytic parasite.</title>
        <authorList>
            <person name="Xu C."/>
            <person name="Chen H."/>
            <person name="Gleason M.L."/>
            <person name="Xu J.R."/>
            <person name="Liu H."/>
            <person name="Zhang R."/>
            <person name="Sun G."/>
        </authorList>
    </citation>
    <scope>NUCLEOTIDE SEQUENCE [LARGE SCALE GENOMIC DNA]</scope>
    <source>
        <strain evidence="5 6">LNHT1506</strain>
    </source>
</reference>
<feature type="region of interest" description="Disordered" evidence="1">
    <location>
        <begin position="56"/>
        <end position="80"/>
    </location>
</feature>
<evidence type="ECO:0000256" key="3">
    <source>
        <dbReference type="SAM" id="SignalP"/>
    </source>
</evidence>
<dbReference type="AlphaFoldDB" id="A0A6H0XKD4"/>
<dbReference type="Proteomes" id="UP000503462">
    <property type="component" value="Chromosome 1"/>
</dbReference>
<name>A0A6H0XKD4_9PEZI</name>
<keyword evidence="6" id="KW-1185">Reference proteome</keyword>
<protein>
    <recommendedName>
        <fullName evidence="4">DUF7137 domain-containing protein</fullName>
    </recommendedName>
</protein>
<evidence type="ECO:0000313" key="6">
    <source>
        <dbReference type="Proteomes" id="UP000503462"/>
    </source>
</evidence>